<accession>A0A0C2X2W0</accession>
<dbReference type="OrthoDB" id="3022437at2759"/>
<dbReference type="InParanoid" id="A0A0C2X2W0"/>
<evidence type="ECO:0000313" key="2">
    <source>
        <dbReference type="Proteomes" id="UP000054549"/>
    </source>
</evidence>
<protein>
    <recommendedName>
        <fullName evidence="3">F-box domain-containing protein</fullName>
    </recommendedName>
</protein>
<dbReference type="Proteomes" id="UP000054549">
    <property type="component" value="Unassembled WGS sequence"/>
</dbReference>
<organism evidence="1 2">
    <name type="scientific">Amanita muscaria (strain Koide BX008)</name>
    <dbReference type="NCBI Taxonomy" id="946122"/>
    <lineage>
        <taxon>Eukaryota</taxon>
        <taxon>Fungi</taxon>
        <taxon>Dikarya</taxon>
        <taxon>Basidiomycota</taxon>
        <taxon>Agaricomycotina</taxon>
        <taxon>Agaricomycetes</taxon>
        <taxon>Agaricomycetidae</taxon>
        <taxon>Agaricales</taxon>
        <taxon>Pluteineae</taxon>
        <taxon>Amanitaceae</taxon>
        <taxon>Amanita</taxon>
    </lineage>
</organism>
<feature type="non-terminal residue" evidence="1">
    <location>
        <position position="1"/>
    </location>
</feature>
<keyword evidence="2" id="KW-1185">Reference proteome</keyword>
<reference evidence="1 2" key="1">
    <citation type="submission" date="2014-04" db="EMBL/GenBank/DDBJ databases">
        <title>Evolutionary Origins and Diversification of the Mycorrhizal Mutualists.</title>
        <authorList>
            <consortium name="DOE Joint Genome Institute"/>
            <consortium name="Mycorrhizal Genomics Consortium"/>
            <person name="Kohler A."/>
            <person name="Kuo A."/>
            <person name="Nagy L.G."/>
            <person name="Floudas D."/>
            <person name="Copeland A."/>
            <person name="Barry K.W."/>
            <person name="Cichocki N."/>
            <person name="Veneault-Fourrey C."/>
            <person name="LaButti K."/>
            <person name="Lindquist E.A."/>
            <person name="Lipzen A."/>
            <person name="Lundell T."/>
            <person name="Morin E."/>
            <person name="Murat C."/>
            <person name="Riley R."/>
            <person name="Ohm R."/>
            <person name="Sun H."/>
            <person name="Tunlid A."/>
            <person name="Henrissat B."/>
            <person name="Grigoriev I.V."/>
            <person name="Hibbett D.S."/>
            <person name="Martin F."/>
        </authorList>
    </citation>
    <scope>NUCLEOTIDE SEQUENCE [LARGE SCALE GENOMIC DNA]</scope>
    <source>
        <strain evidence="1 2">Koide BX008</strain>
    </source>
</reference>
<sequence>VCKEWNAIATPLLYQNIVIGRGRQLPNISTILEVSHQTTDGFFSVGRWTKRLDIALRDSSRPVNEELAIIADIVRCLPNLEIVTFSVSSPQYSDDDTSPCLVLRALESTCASSLKYIHWFRDTLVPDPESLATLFRNSPNLRSFYTPLVPGVEECDDEFFHASLTTIHAEARILSYASPIPPHLMNLPSLRQMSFVVPLFGADPRWRSFLERHGSRLQRIQALIYPAGSHFQPDLAHIAASCHNLLRLDLAFSHWTHMPFPVTLPPTVEHLGIFCAQGQIANYQTFFSRLDRIEYGAKLRCIQFLGKRNVRDIFDKHLHQFWFGTRRLRGSGVRFMNHRGICIA</sequence>
<proteinExistence type="predicted"/>
<dbReference type="STRING" id="946122.A0A0C2X2W0"/>
<evidence type="ECO:0000313" key="1">
    <source>
        <dbReference type="EMBL" id="KIL68482.1"/>
    </source>
</evidence>
<name>A0A0C2X2W0_AMAMK</name>
<dbReference type="HOGENOM" id="CLU_052689_1_0_1"/>
<gene>
    <name evidence="1" type="ORF">M378DRAFT_71750</name>
</gene>
<evidence type="ECO:0008006" key="3">
    <source>
        <dbReference type="Google" id="ProtNLM"/>
    </source>
</evidence>
<dbReference type="AlphaFoldDB" id="A0A0C2X2W0"/>
<dbReference type="EMBL" id="KN818228">
    <property type="protein sequence ID" value="KIL68482.1"/>
    <property type="molecule type" value="Genomic_DNA"/>
</dbReference>